<keyword evidence="1" id="KW-0472">Membrane</keyword>
<keyword evidence="5" id="KW-1185">Reference proteome</keyword>
<dbReference type="Gene3D" id="3.20.20.450">
    <property type="entry name" value="EAL domain"/>
    <property type="match status" value="1"/>
</dbReference>
<dbReference type="PANTHER" id="PTHR44757">
    <property type="entry name" value="DIGUANYLATE CYCLASE DGCP"/>
    <property type="match status" value="1"/>
</dbReference>
<dbReference type="InterPro" id="IPR029787">
    <property type="entry name" value="Nucleotide_cyclase"/>
</dbReference>
<feature type="transmembrane region" description="Helical" evidence="1">
    <location>
        <begin position="327"/>
        <end position="348"/>
    </location>
</feature>
<evidence type="ECO:0000313" key="4">
    <source>
        <dbReference type="EMBL" id="MCW3798268.1"/>
    </source>
</evidence>
<comment type="caution">
    <text evidence="4">The sequence shown here is derived from an EMBL/GenBank/DDBJ whole genome shotgun (WGS) entry which is preliminary data.</text>
</comment>
<dbReference type="PROSITE" id="PS50887">
    <property type="entry name" value="GGDEF"/>
    <property type="match status" value="1"/>
</dbReference>
<proteinExistence type="predicted"/>
<dbReference type="PROSITE" id="PS50883">
    <property type="entry name" value="EAL"/>
    <property type="match status" value="1"/>
</dbReference>
<dbReference type="NCBIfam" id="TIGR00254">
    <property type="entry name" value="GGDEF"/>
    <property type="match status" value="1"/>
</dbReference>
<feature type="transmembrane region" description="Helical" evidence="1">
    <location>
        <begin position="210"/>
        <end position="229"/>
    </location>
</feature>
<protein>
    <submittedName>
        <fullName evidence="4">EAL domain-containing protein</fullName>
    </submittedName>
</protein>
<organism evidence="4 5">
    <name type="scientific">Sphingomonas arvum</name>
    <dbReference type="NCBI Taxonomy" id="2992113"/>
    <lineage>
        <taxon>Bacteria</taxon>
        <taxon>Pseudomonadati</taxon>
        <taxon>Pseudomonadota</taxon>
        <taxon>Alphaproteobacteria</taxon>
        <taxon>Sphingomonadales</taxon>
        <taxon>Sphingomonadaceae</taxon>
        <taxon>Sphingomonas</taxon>
    </lineage>
</organism>
<sequence>MLLLVIAAGWGTPAAARQVEQLAYGPSAACRPADATNWTFVQVQPPRSAELGRDWRLMIDHTRFSALRIAIARTNGPPLLLGGRTAELSGASTLGNRLVFAVPVAPAAVTRICLGFRDLDDLSLMRSVKALSPAAFERHVDRWLVLVSAVCGVLFCALAYNLFLMTWLRSDFQRWNVVWLASGLTYTLFWTGGVYLFAPGLDGALRVRADFVLVSILVGSATGFFFDFVERGKMPEGLVKAGLVCSALIPLAGALAALDWLLPARPADLALNVLLVISIGLVGAGICHGIRRGSRAVWFYLAAWTAPMIVLMLRVGRNFGLLSQSDLVDMASFVAIAFEAVILSIAVADRFREFLRQRDAADAERDTLRRVANTDALTGLANRAAFQARIATLGQHSGADLLIVDLDDLKEANDSAGHDAGDALIIEAGRRLTEAAGGRGLVARIGGDEFAVLLVDEERGGLPPVLELVGRSGGQRLSHGGQLLAIGLSGGLSSWTAGDGSPDRLAKEADLALYRAKADGRGCWRAYSSAICDEQEARRWWITQARTGLERGELELHYQPIVDLRTQEVSYHEALLRWRHPERGLIRPGEFNQAFDDQALSLAIQNWVLEVALDALQTGRTAGELKAISVNFLACQLQGRRAARHILGRLASRGLPPSALTVEVTENVVLGRPGGPVVECLRWLRKEGVGVSLDDFGTGYASLVHLRELPADVLKIDRSFIAGLERDVESTMIVRAIVSLAHNLGRKVVAEGIETDDQREYLRRLGCDLGQGHLLGRPRPLARVAAPSRNKAA</sequence>
<feature type="transmembrane region" description="Helical" evidence="1">
    <location>
        <begin position="269"/>
        <end position="290"/>
    </location>
</feature>
<dbReference type="CDD" id="cd01948">
    <property type="entry name" value="EAL"/>
    <property type="match status" value="1"/>
</dbReference>
<evidence type="ECO:0000256" key="1">
    <source>
        <dbReference type="SAM" id="Phobius"/>
    </source>
</evidence>
<name>A0ABT3JGT5_9SPHN</name>
<feature type="transmembrane region" description="Helical" evidence="1">
    <location>
        <begin position="177"/>
        <end position="198"/>
    </location>
</feature>
<feature type="transmembrane region" description="Helical" evidence="1">
    <location>
        <begin position="297"/>
        <end position="315"/>
    </location>
</feature>
<reference evidence="4 5" key="1">
    <citation type="submission" date="2022-10" db="EMBL/GenBank/DDBJ databases">
        <title>Sphingomonas sp.</title>
        <authorList>
            <person name="Jin C."/>
        </authorList>
    </citation>
    <scope>NUCLEOTIDE SEQUENCE [LARGE SCALE GENOMIC DNA]</scope>
    <source>
        <strain evidence="4 5">BN140010</strain>
    </source>
</reference>
<gene>
    <name evidence="4" type="ORF">OMW55_10690</name>
</gene>
<dbReference type="EMBL" id="JAPDOB010000002">
    <property type="protein sequence ID" value="MCW3798268.1"/>
    <property type="molecule type" value="Genomic_DNA"/>
</dbReference>
<dbReference type="SMART" id="SM00052">
    <property type="entry name" value="EAL"/>
    <property type="match status" value="1"/>
</dbReference>
<dbReference type="Proteomes" id="UP001526246">
    <property type="component" value="Unassembled WGS sequence"/>
</dbReference>
<evidence type="ECO:0000259" key="2">
    <source>
        <dbReference type="PROSITE" id="PS50883"/>
    </source>
</evidence>
<keyword evidence="1" id="KW-1133">Transmembrane helix</keyword>
<feature type="transmembrane region" description="Helical" evidence="1">
    <location>
        <begin position="143"/>
        <end position="165"/>
    </location>
</feature>
<dbReference type="InterPro" id="IPR052155">
    <property type="entry name" value="Biofilm_reg_signaling"/>
</dbReference>
<dbReference type="CDD" id="cd01949">
    <property type="entry name" value="GGDEF"/>
    <property type="match status" value="1"/>
</dbReference>
<evidence type="ECO:0000259" key="3">
    <source>
        <dbReference type="PROSITE" id="PS50887"/>
    </source>
</evidence>
<evidence type="ECO:0000313" key="5">
    <source>
        <dbReference type="Proteomes" id="UP001526246"/>
    </source>
</evidence>
<dbReference type="InterPro" id="IPR001633">
    <property type="entry name" value="EAL_dom"/>
</dbReference>
<dbReference type="SMART" id="SM00267">
    <property type="entry name" value="GGDEF"/>
    <property type="match status" value="1"/>
</dbReference>
<dbReference type="InterPro" id="IPR011623">
    <property type="entry name" value="7TMR_DISM_rcpt_extracell_dom1"/>
</dbReference>
<dbReference type="Pfam" id="PF00563">
    <property type="entry name" value="EAL"/>
    <property type="match status" value="1"/>
</dbReference>
<dbReference type="Pfam" id="PF07695">
    <property type="entry name" value="7TMR-DISM_7TM"/>
    <property type="match status" value="1"/>
</dbReference>
<dbReference type="PANTHER" id="PTHR44757:SF2">
    <property type="entry name" value="BIOFILM ARCHITECTURE MAINTENANCE PROTEIN MBAA"/>
    <property type="match status" value="1"/>
</dbReference>
<dbReference type="InterPro" id="IPR043128">
    <property type="entry name" value="Rev_trsase/Diguanyl_cyclase"/>
</dbReference>
<dbReference type="InterPro" id="IPR035919">
    <property type="entry name" value="EAL_sf"/>
</dbReference>
<accession>A0ABT3JGT5</accession>
<dbReference type="Pfam" id="PF00990">
    <property type="entry name" value="GGDEF"/>
    <property type="match status" value="1"/>
</dbReference>
<dbReference type="SUPFAM" id="SSF141868">
    <property type="entry name" value="EAL domain-like"/>
    <property type="match status" value="1"/>
</dbReference>
<feature type="domain" description="GGDEF" evidence="3">
    <location>
        <begin position="397"/>
        <end position="529"/>
    </location>
</feature>
<dbReference type="SUPFAM" id="SSF55073">
    <property type="entry name" value="Nucleotide cyclase"/>
    <property type="match status" value="1"/>
</dbReference>
<dbReference type="Gene3D" id="3.30.70.270">
    <property type="match status" value="1"/>
</dbReference>
<feature type="domain" description="EAL" evidence="2">
    <location>
        <begin position="538"/>
        <end position="792"/>
    </location>
</feature>
<dbReference type="InterPro" id="IPR000160">
    <property type="entry name" value="GGDEF_dom"/>
</dbReference>
<dbReference type="RefSeq" id="WP_264883030.1">
    <property type="nucleotide sequence ID" value="NZ_JAPDOB010000002.1"/>
</dbReference>
<keyword evidence="1" id="KW-0812">Transmembrane</keyword>
<feature type="transmembrane region" description="Helical" evidence="1">
    <location>
        <begin position="241"/>
        <end position="263"/>
    </location>
</feature>